<dbReference type="InterPro" id="IPR029055">
    <property type="entry name" value="Ntn_hydrolases_N"/>
</dbReference>
<accession>A0A6G0TXX8</accession>
<keyword evidence="6 8" id="KW-0647">Proteasome</keyword>
<name>A0A6G0TXX8_APHGL</name>
<evidence type="ECO:0000256" key="1">
    <source>
        <dbReference type="ARBA" id="ARBA00002000"/>
    </source>
</evidence>
<dbReference type="EMBL" id="VYZN01000013">
    <property type="protein sequence ID" value="KAE9541142.1"/>
    <property type="molecule type" value="Genomic_DNA"/>
</dbReference>
<evidence type="ECO:0000313" key="11">
    <source>
        <dbReference type="EMBL" id="KAE9541142.1"/>
    </source>
</evidence>
<dbReference type="GO" id="GO:0019773">
    <property type="term" value="C:proteasome core complex, alpha-subunit complex"/>
    <property type="evidence" value="ECO:0007669"/>
    <property type="project" value="UniProtKB-UniRule"/>
</dbReference>
<gene>
    <name evidence="11" type="ORF">AGLY_004387</name>
</gene>
<organism evidence="11 12">
    <name type="scientific">Aphis glycines</name>
    <name type="common">Soybean aphid</name>
    <dbReference type="NCBI Taxonomy" id="307491"/>
    <lineage>
        <taxon>Eukaryota</taxon>
        <taxon>Metazoa</taxon>
        <taxon>Ecdysozoa</taxon>
        <taxon>Arthropoda</taxon>
        <taxon>Hexapoda</taxon>
        <taxon>Insecta</taxon>
        <taxon>Pterygota</taxon>
        <taxon>Neoptera</taxon>
        <taxon>Paraneoptera</taxon>
        <taxon>Hemiptera</taxon>
        <taxon>Sternorrhyncha</taxon>
        <taxon>Aphidomorpha</taxon>
        <taxon>Aphidoidea</taxon>
        <taxon>Aphididae</taxon>
        <taxon>Aphidini</taxon>
        <taxon>Aphis</taxon>
        <taxon>Aphis</taxon>
    </lineage>
</organism>
<keyword evidence="7" id="KW-0539">Nucleus</keyword>
<evidence type="ECO:0000259" key="10">
    <source>
        <dbReference type="PROSITE" id="PS00388"/>
    </source>
</evidence>
<evidence type="ECO:0000256" key="3">
    <source>
        <dbReference type="ARBA" id="ARBA00004496"/>
    </source>
</evidence>
<evidence type="ECO:0000256" key="8">
    <source>
        <dbReference type="PROSITE-ProRule" id="PRU00808"/>
    </source>
</evidence>
<evidence type="ECO:0000256" key="7">
    <source>
        <dbReference type="ARBA" id="ARBA00023242"/>
    </source>
</evidence>
<proteinExistence type="inferred from homology"/>
<dbReference type="InterPro" id="IPR035144">
    <property type="entry name" value="Proteasome_alpha1"/>
</dbReference>
<feature type="region of interest" description="Disordered" evidence="9">
    <location>
        <begin position="483"/>
        <end position="527"/>
    </location>
</feature>
<dbReference type="InterPro" id="IPR000426">
    <property type="entry name" value="Proteasome_asu_N"/>
</dbReference>
<dbReference type="GO" id="GO:0005634">
    <property type="term" value="C:nucleus"/>
    <property type="evidence" value="ECO:0007669"/>
    <property type="project" value="UniProtKB-SubCell"/>
</dbReference>
<dbReference type="PROSITE" id="PS00388">
    <property type="entry name" value="PROTEASOME_ALPHA_1"/>
    <property type="match status" value="1"/>
</dbReference>
<dbReference type="SUPFAM" id="SSF56235">
    <property type="entry name" value="N-terminal nucleophile aminohydrolases (Ntn hydrolases)"/>
    <property type="match status" value="1"/>
</dbReference>
<comment type="subcellular location">
    <subcellularLocation>
        <location evidence="3">Cytoplasm</location>
    </subcellularLocation>
    <subcellularLocation>
        <location evidence="2">Nucleus</location>
    </subcellularLocation>
</comment>
<evidence type="ECO:0000313" key="12">
    <source>
        <dbReference type="Proteomes" id="UP000475862"/>
    </source>
</evidence>
<keyword evidence="5" id="KW-0963">Cytoplasm</keyword>
<dbReference type="Pfam" id="PF10584">
    <property type="entry name" value="Proteasome_A_N"/>
    <property type="match status" value="1"/>
</dbReference>
<dbReference type="InterPro" id="IPR023332">
    <property type="entry name" value="Proteasome_alpha-type"/>
</dbReference>
<evidence type="ECO:0000256" key="6">
    <source>
        <dbReference type="ARBA" id="ARBA00022942"/>
    </source>
</evidence>
<protein>
    <recommendedName>
        <fullName evidence="4">Proteasome subunit alpha type-1</fullName>
    </recommendedName>
</protein>
<keyword evidence="12" id="KW-1185">Reference proteome</keyword>
<dbReference type="FunFam" id="3.60.20.10:FF:000063">
    <property type="entry name" value="Proteasome subunit alpha type"/>
    <property type="match status" value="1"/>
</dbReference>
<comment type="caution">
    <text evidence="11">The sequence shown here is derived from an EMBL/GenBank/DDBJ whole genome shotgun (WGS) entry which is preliminary data.</text>
</comment>
<dbReference type="AlphaFoldDB" id="A0A6G0TXX8"/>
<dbReference type="Proteomes" id="UP000475862">
    <property type="component" value="Unassembled WGS sequence"/>
</dbReference>
<dbReference type="CDD" id="cd03749">
    <property type="entry name" value="proteasome_alpha_type_1"/>
    <property type="match status" value="1"/>
</dbReference>
<dbReference type="PROSITE" id="PS51475">
    <property type="entry name" value="PROTEASOME_ALPHA_2"/>
    <property type="match status" value="1"/>
</dbReference>
<dbReference type="PANTHER" id="PTHR11599">
    <property type="entry name" value="PROTEASOME SUBUNIT ALPHA/BETA"/>
    <property type="match status" value="1"/>
</dbReference>
<dbReference type="InterPro" id="IPR001353">
    <property type="entry name" value="Proteasome_sua/b"/>
</dbReference>
<comment type="function">
    <text evidence="1">The proteasome is a multicatalytic proteinase complex which is characterized by its ability to cleave peptides with Arg, Phe, Tyr, Leu, and Glu adjacent to the leaving group at neutral or slightly basic pH. The proteasome has an ATP-dependent proteolytic activity.</text>
</comment>
<dbReference type="Pfam" id="PF00227">
    <property type="entry name" value="Proteasome"/>
    <property type="match status" value="1"/>
</dbReference>
<dbReference type="OrthoDB" id="431557at2759"/>
<evidence type="ECO:0000256" key="2">
    <source>
        <dbReference type="ARBA" id="ARBA00004123"/>
    </source>
</evidence>
<comment type="similarity">
    <text evidence="8">Belongs to the peptidase T1A family.</text>
</comment>
<dbReference type="Gene3D" id="3.60.20.10">
    <property type="entry name" value="Glutamine Phosphoribosylpyrophosphate, subunit 1, domain 1"/>
    <property type="match status" value="1"/>
</dbReference>
<evidence type="ECO:0000256" key="5">
    <source>
        <dbReference type="ARBA" id="ARBA00022490"/>
    </source>
</evidence>
<evidence type="ECO:0000256" key="4">
    <source>
        <dbReference type="ARBA" id="ARBA00021331"/>
    </source>
</evidence>
<dbReference type="GO" id="GO:0006511">
    <property type="term" value="P:ubiquitin-dependent protein catabolic process"/>
    <property type="evidence" value="ECO:0007669"/>
    <property type="project" value="InterPro"/>
</dbReference>
<evidence type="ECO:0000256" key="9">
    <source>
        <dbReference type="SAM" id="MobiDB-lite"/>
    </source>
</evidence>
<sequence length="527" mass="59431">MRYFNFNPSIINIMSLSKGFCLRTIIFISNKTKSFRISRCISLYLDINKLIFRIVQNILAFEFLIVDKVNREQSDQYNSYYAQLPSGAWNLPSYSLSALYGEYESSRNLRPVTPGKYALSVAVERVPSLSNGISIKSSPSHSHTGIYFSMFSIIIFTIFYKTKSQLLSLRFVEAIQYYYNNNRSVLSDIDVLVLSVLKLPALYHINLKQLSRFNSIIIQITIIKFANHLLVYFDYSNTLLWPNWVPSSITFRNQYDSDVTVWSPQGRLHQVEYAMEAVKLGSAVVALKNKTHAAIVALKRAPNELSAYQKKIILVDDHIGFSFSGLLADARILSKYMRSECSSHKFAHGDDLPVNRLMTKVSNRMQLCTQRYDKRPYGVGLLVAGYDDNGPHIYQTCPSANYTNCKAMAIGSRSQSARTYLERNLEAFKEASLEELLKHGMRALRDTLPNDVNLTSKNVSISVVGKDQLFEIYSEEKTQEKLALIEGEERRAPVPTTDSSSGGSQPPQDGPGAPPSDSVPAVAMETE</sequence>
<feature type="compositionally biased region" description="Low complexity" evidence="9">
    <location>
        <begin position="495"/>
        <end position="507"/>
    </location>
</feature>
<dbReference type="SMART" id="SM00948">
    <property type="entry name" value="Proteasome_A_N"/>
    <property type="match status" value="1"/>
</dbReference>
<dbReference type="GO" id="GO:0005737">
    <property type="term" value="C:cytoplasm"/>
    <property type="evidence" value="ECO:0007669"/>
    <property type="project" value="UniProtKB-SubCell"/>
</dbReference>
<dbReference type="InterPro" id="IPR050115">
    <property type="entry name" value="Proteasome_alpha"/>
</dbReference>
<feature type="domain" description="Proteasome alpha-type subunits" evidence="10">
    <location>
        <begin position="255"/>
        <end position="277"/>
    </location>
</feature>
<reference evidence="11 12" key="1">
    <citation type="submission" date="2019-08" db="EMBL/GenBank/DDBJ databases">
        <title>The genome of the soybean aphid Biotype 1, its phylome, world population structure and adaptation to the North American continent.</title>
        <authorList>
            <person name="Giordano R."/>
            <person name="Donthu R.K."/>
            <person name="Hernandez A.G."/>
            <person name="Wright C.L."/>
            <person name="Zimin A.V."/>
        </authorList>
    </citation>
    <scope>NUCLEOTIDE SEQUENCE [LARGE SCALE GENOMIC DNA]</scope>
    <source>
        <tissue evidence="11">Whole aphids</tissue>
    </source>
</reference>